<name>A0A0C9SY56_PAXIN</name>
<reference evidence="6" key="2">
    <citation type="submission" date="2015-01" db="EMBL/GenBank/DDBJ databases">
        <title>Evolutionary Origins and Diversification of the Mycorrhizal Mutualists.</title>
        <authorList>
            <consortium name="DOE Joint Genome Institute"/>
            <consortium name="Mycorrhizal Genomics Consortium"/>
            <person name="Kohler A."/>
            <person name="Kuo A."/>
            <person name="Nagy L.G."/>
            <person name="Floudas D."/>
            <person name="Copeland A."/>
            <person name="Barry K.W."/>
            <person name="Cichocki N."/>
            <person name="Veneault-Fourrey C."/>
            <person name="LaButti K."/>
            <person name="Lindquist E.A."/>
            <person name="Lipzen A."/>
            <person name="Lundell T."/>
            <person name="Morin E."/>
            <person name="Murat C."/>
            <person name="Riley R."/>
            <person name="Ohm R."/>
            <person name="Sun H."/>
            <person name="Tunlid A."/>
            <person name="Henrissat B."/>
            <person name="Grigoriev I.V."/>
            <person name="Hibbett D.S."/>
            <person name="Martin F."/>
        </authorList>
    </citation>
    <scope>NUCLEOTIDE SEQUENCE [LARGE SCALE GENOMIC DNA]</scope>
    <source>
        <strain evidence="6">ATCC 200175</strain>
    </source>
</reference>
<evidence type="ECO:0000313" key="6">
    <source>
        <dbReference type="Proteomes" id="UP000053647"/>
    </source>
</evidence>
<proteinExistence type="inferred from homology"/>
<evidence type="ECO:0000256" key="4">
    <source>
        <dbReference type="ARBA" id="ARBA00038314"/>
    </source>
</evidence>
<protein>
    <recommendedName>
        <fullName evidence="7">Methyltransferase domain-containing protein</fullName>
    </recommendedName>
</protein>
<organism evidence="5 6">
    <name type="scientific">Paxillus involutus ATCC 200175</name>
    <dbReference type="NCBI Taxonomy" id="664439"/>
    <lineage>
        <taxon>Eukaryota</taxon>
        <taxon>Fungi</taxon>
        <taxon>Dikarya</taxon>
        <taxon>Basidiomycota</taxon>
        <taxon>Agaricomycotina</taxon>
        <taxon>Agaricomycetes</taxon>
        <taxon>Agaricomycetidae</taxon>
        <taxon>Boletales</taxon>
        <taxon>Paxilineae</taxon>
        <taxon>Paxillaceae</taxon>
        <taxon>Paxillus</taxon>
    </lineage>
</organism>
<dbReference type="PANTHER" id="PTHR35897:SF1">
    <property type="entry name" value="METHYLTRANSFERASE AUSD"/>
    <property type="match status" value="1"/>
</dbReference>
<evidence type="ECO:0008006" key="7">
    <source>
        <dbReference type="Google" id="ProtNLM"/>
    </source>
</evidence>
<dbReference type="GO" id="GO:0016740">
    <property type="term" value="F:transferase activity"/>
    <property type="evidence" value="ECO:0007669"/>
    <property type="project" value="UniProtKB-KW"/>
</dbReference>
<dbReference type="OrthoDB" id="2094832at2759"/>
<keyword evidence="2" id="KW-0808">Transferase</keyword>
<sequence length="306" mass="34165">MTTVHTTPPDISLGDISVKVDDVPSLQEKYYRLTPEQAEFFKQQTGITDDDELKQHILAVQAEAYKVAPYPSIMGFVFIILVLRRHPAYEHVKTIGLTRKGAIFLDVGSGVGTDIRIAVADGFQAERTIGSDLHPEFGDLAHKLFRTTPETFPGHFIPGDAFDPAMLSVVQPFEAVPDSPEPDLKTLTSLNSLHGRISVIHASGFFHLFNESKQLHLARALAGLLSPEPGSIICGGNWGLPEKGLVMETWFDTNFMKVFCHSPQTWTEMWDGVVFPKGSVKVDTFLIELDMQGYKYLYLMWSVKRL</sequence>
<dbReference type="AlphaFoldDB" id="A0A0C9SY56"/>
<evidence type="ECO:0000256" key="1">
    <source>
        <dbReference type="ARBA" id="ARBA00005179"/>
    </source>
</evidence>
<keyword evidence="3" id="KW-0949">S-adenosyl-L-methionine</keyword>
<accession>A0A0C9SY56</accession>
<keyword evidence="6" id="KW-1185">Reference proteome</keyword>
<evidence type="ECO:0000313" key="5">
    <source>
        <dbReference type="EMBL" id="KIJ14814.1"/>
    </source>
</evidence>
<dbReference type="HOGENOM" id="CLU_051542_1_1_1"/>
<dbReference type="EMBL" id="KN819340">
    <property type="protein sequence ID" value="KIJ14814.1"/>
    <property type="molecule type" value="Genomic_DNA"/>
</dbReference>
<reference evidence="5 6" key="1">
    <citation type="submission" date="2014-06" db="EMBL/GenBank/DDBJ databases">
        <authorList>
            <consortium name="DOE Joint Genome Institute"/>
            <person name="Kuo A."/>
            <person name="Kohler A."/>
            <person name="Nagy L.G."/>
            <person name="Floudas D."/>
            <person name="Copeland A."/>
            <person name="Barry K.W."/>
            <person name="Cichocki N."/>
            <person name="Veneault-Fourrey C."/>
            <person name="LaButti K."/>
            <person name="Lindquist E.A."/>
            <person name="Lipzen A."/>
            <person name="Lundell T."/>
            <person name="Morin E."/>
            <person name="Murat C."/>
            <person name="Sun H."/>
            <person name="Tunlid A."/>
            <person name="Henrissat B."/>
            <person name="Grigoriev I.V."/>
            <person name="Hibbett D.S."/>
            <person name="Martin F."/>
            <person name="Nordberg H.P."/>
            <person name="Cantor M.N."/>
            <person name="Hua S.X."/>
        </authorList>
    </citation>
    <scope>NUCLEOTIDE SEQUENCE [LARGE SCALE GENOMIC DNA]</scope>
    <source>
        <strain evidence="5 6">ATCC 200175</strain>
    </source>
</reference>
<dbReference type="SUPFAM" id="SSF53335">
    <property type="entry name" value="S-adenosyl-L-methionine-dependent methyltransferases"/>
    <property type="match status" value="1"/>
</dbReference>
<dbReference type="Proteomes" id="UP000053647">
    <property type="component" value="Unassembled WGS sequence"/>
</dbReference>
<comment type="similarity">
    <text evidence="4">Belongs to the class I-like SAM-binding methyltransferase superfamily.</text>
</comment>
<dbReference type="InterPro" id="IPR029063">
    <property type="entry name" value="SAM-dependent_MTases_sf"/>
</dbReference>
<comment type="pathway">
    <text evidence="1">Secondary metabolite biosynthesis.</text>
</comment>
<dbReference type="PANTHER" id="PTHR35897">
    <property type="entry name" value="METHYLTRANSFERASE AUSD"/>
    <property type="match status" value="1"/>
</dbReference>
<dbReference type="Gene3D" id="3.40.50.150">
    <property type="entry name" value="Vaccinia Virus protein VP39"/>
    <property type="match status" value="1"/>
</dbReference>
<gene>
    <name evidence="5" type="ORF">PAXINDRAFT_78393</name>
</gene>
<dbReference type="InterPro" id="IPR051654">
    <property type="entry name" value="Meroterpenoid_MTases"/>
</dbReference>
<evidence type="ECO:0000256" key="3">
    <source>
        <dbReference type="ARBA" id="ARBA00022691"/>
    </source>
</evidence>
<evidence type="ECO:0000256" key="2">
    <source>
        <dbReference type="ARBA" id="ARBA00022679"/>
    </source>
</evidence>